<organism evidence="1 2">
    <name type="scientific">Pseudomonas saudiphocaensis</name>
    <dbReference type="NCBI Taxonomy" id="1499686"/>
    <lineage>
        <taxon>Bacteria</taxon>
        <taxon>Pseudomonadati</taxon>
        <taxon>Pseudomonadota</taxon>
        <taxon>Gammaproteobacteria</taxon>
        <taxon>Pseudomonadales</taxon>
        <taxon>Pseudomonadaceae</taxon>
        <taxon>Pseudomonas</taxon>
    </lineage>
</organism>
<reference evidence="1 2" key="1">
    <citation type="submission" date="2014-07" db="EMBL/GenBank/DDBJ databases">
        <authorList>
            <person name="Urmite Genomes Urmite Genomes"/>
        </authorList>
    </citation>
    <scope>NUCLEOTIDE SEQUENCE [LARGE SCALE GENOMIC DNA]</scope>
    <source>
        <strain evidence="1 2">20_BN</strain>
    </source>
</reference>
<dbReference type="HOGENOM" id="CLU_1426907_0_0_6"/>
<evidence type="ECO:0000313" key="2">
    <source>
        <dbReference type="Proteomes" id="UP000053902"/>
    </source>
</evidence>
<dbReference type="EMBL" id="CCSF01000001">
    <property type="protein sequence ID" value="CDZ93306.1"/>
    <property type="molecule type" value="Genomic_DNA"/>
</dbReference>
<gene>
    <name evidence="1" type="ORF">BN1079_00594</name>
</gene>
<dbReference type="OrthoDB" id="7836948at2"/>
<evidence type="ECO:0000313" key="1">
    <source>
        <dbReference type="EMBL" id="CDZ93306.1"/>
    </source>
</evidence>
<protein>
    <submittedName>
        <fullName evidence="1">Uncharacterized protein</fullName>
    </submittedName>
</protein>
<dbReference type="eggNOG" id="ENOG5033IHR">
    <property type="taxonomic scope" value="Bacteria"/>
</dbReference>
<name>A0A078LTU5_9PSED</name>
<proteinExistence type="predicted"/>
<keyword evidence="2" id="KW-1185">Reference proteome</keyword>
<dbReference type="AlphaFoldDB" id="A0A078LTU5"/>
<accession>A0A078LTU5</accession>
<dbReference type="STRING" id="1499686.BN1079_00594"/>
<sequence>MFSDQMIVLTYVIRSDSEQRGYNPWLRTVDNPFFNSVPKIALYENWKLAGGDLTSLPWTHFDLLHPAKGVDPMEVFQVPVVAEFAANWSRLWGVDPAAEDQSVNYQIHILERMRQGKCRRGELVALVIEPNLEQLPAEAEVWRTRSMVVGDNQLGETFALQPLALTEGKADSAWGRRVLVGDCIASPQYA</sequence>
<dbReference type="Proteomes" id="UP000053902">
    <property type="component" value="Unassembled WGS sequence"/>
</dbReference>
<dbReference type="RefSeq" id="WP_037022169.1">
    <property type="nucleotide sequence ID" value="NZ_CCSF01000001.1"/>
</dbReference>